<name>A0A1L3GEW3_SYNAC</name>
<feature type="domain" description="DUF58" evidence="1">
    <location>
        <begin position="37"/>
        <end position="247"/>
    </location>
</feature>
<evidence type="ECO:0000259" key="1">
    <source>
        <dbReference type="Pfam" id="PF01882"/>
    </source>
</evidence>
<evidence type="ECO:0000313" key="2">
    <source>
        <dbReference type="EMBL" id="APG24460.1"/>
    </source>
</evidence>
<dbReference type="Pfam" id="PF01882">
    <property type="entry name" value="DUF58"/>
    <property type="match status" value="1"/>
</dbReference>
<organism evidence="2 3">
    <name type="scientific">Syntrophotalea acetylenica</name>
    <name type="common">Pelobacter acetylenicus</name>
    <dbReference type="NCBI Taxonomy" id="29542"/>
    <lineage>
        <taxon>Bacteria</taxon>
        <taxon>Pseudomonadati</taxon>
        <taxon>Thermodesulfobacteriota</taxon>
        <taxon>Desulfuromonadia</taxon>
        <taxon>Desulfuromonadales</taxon>
        <taxon>Syntrophotaleaceae</taxon>
        <taxon>Syntrophotalea</taxon>
    </lineage>
</organism>
<evidence type="ECO:0000313" key="3">
    <source>
        <dbReference type="Proteomes" id="UP000182264"/>
    </source>
</evidence>
<dbReference type="OrthoDB" id="9776116at2"/>
<dbReference type="KEGG" id="pace:A6070_13640"/>
<dbReference type="RefSeq" id="WP_072286300.1">
    <property type="nucleotide sequence ID" value="NZ_CP015455.1"/>
</dbReference>
<accession>A0A1L3GEW3</accession>
<proteinExistence type="predicted"/>
<dbReference type="AlphaFoldDB" id="A0A1L3GEW3"/>
<protein>
    <recommendedName>
        <fullName evidence="1">DUF58 domain-containing protein</fullName>
    </recommendedName>
</protein>
<dbReference type="PANTHER" id="PTHR33608">
    <property type="entry name" value="BLL2464 PROTEIN"/>
    <property type="match status" value="1"/>
</dbReference>
<dbReference type="EMBL" id="CP015518">
    <property type="protein sequence ID" value="APG24460.1"/>
    <property type="molecule type" value="Genomic_DNA"/>
</dbReference>
<reference evidence="2 3" key="1">
    <citation type="journal article" date="2017" name="Genome Announc.">
        <title>Complete Genome Sequences of Two Acetylene-Fermenting Pelobacter acetylenicus Strains.</title>
        <authorList>
            <person name="Sutton J.M."/>
            <person name="Baesman S.M."/>
            <person name="Fierst J.L."/>
            <person name="Poret-Peterson A.T."/>
            <person name="Oremland R.S."/>
            <person name="Dunlap D.S."/>
            <person name="Akob D.M."/>
        </authorList>
    </citation>
    <scope>NUCLEOTIDE SEQUENCE [LARGE SCALE GENOMIC DNA]</scope>
    <source>
        <strain evidence="2 3">DSM 3247</strain>
    </source>
</reference>
<dbReference type="STRING" id="29542.A6070_13640"/>
<dbReference type="InterPro" id="IPR002881">
    <property type="entry name" value="DUF58"/>
</dbReference>
<dbReference type="PANTHER" id="PTHR33608:SF6">
    <property type="entry name" value="BLL2464 PROTEIN"/>
    <property type="match status" value="1"/>
</dbReference>
<dbReference type="Proteomes" id="UP000182264">
    <property type="component" value="Chromosome"/>
</dbReference>
<gene>
    <name evidence="2" type="ORF">A7E75_04990</name>
</gene>
<sequence>MKPRFHFTIQLKHPPRSEMAGDWAGYDKGTGYEFWGLRKYMPGDSWSRIDWKARARSGELYVREFLRDSAYNLLLICDVSPSMHFGGKYALACDLAISLAHAALRGNNPCGLLLFADQVVAWHPPSAAPRQFHRLVTALRQTPQPKSRQTRLAPALEFVMKRLSSCLGVIISDFHTDLGGLGGLLDAADSRLPAHEMVALHVLEEAEYRLRGIGDGLLTLQDMESGRQMPLDLSHKRQFNTLLRQNRERIVRALARARIDSALLPVGANDLQARVNTLFARRLAARL</sequence>
<dbReference type="InterPro" id="IPR036465">
    <property type="entry name" value="vWFA_dom_sf"/>
</dbReference>
<dbReference type="SUPFAM" id="SSF53300">
    <property type="entry name" value="vWA-like"/>
    <property type="match status" value="1"/>
</dbReference>
<keyword evidence="3" id="KW-1185">Reference proteome</keyword>